<evidence type="ECO:0008006" key="3">
    <source>
        <dbReference type="Google" id="ProtNLM"/>
    </source>
</evidence>
<dbReference type="eggNOG" id="COG4469">
    <property type="taxonomic scope" value="Bacteria"/>
</dbReference>
<dbReference type="HOGENOM" id="CLU_686837_0_0_6"/>
<dbReference type="EMBL" id="CP001616">
    <property type="protein sequence ID" value="ACQ93222.1"/>
    <property type="molecule type" value="Genomic_DNA"/>
</dbReference>
<organism evidence="1 2">
    <name type="scientific">Tolumonas auensis (strain DSM 9187 / NBRC 110442 / TA 4)</name>
    <dbReference type="NCBI Taxonomy" id="595494"/>
    <lineage>
        <taxon>Bacteria</taxon>
        <taxon>Pseudomonadati</taxon>
        <taxon>Pseudomonadota</taxon>
        <taxon>Gammaproteobacteria</taxon>
        <taxon>Aeromonadales</taxon>
        <taxon>Aeromonadaceae</taxon>
        <taxon>Tolumonas</taxon>
    </lineage>
</organism>
<evidence type="ECO:0000313" key="2">
    <source>
        <dbReference type="Proteomes" id="UP000009073"/>
    </source>
</evidence>
<proteinExistence type="predicted"/>
<evidence type="ECO:0000313" key="1">
    <source>
        <dbReference type="EMBL" id="ACQ93222.1"/>
    </source>
</evidence>
<reference evidence="2" key="1">
    <citation type="submission" date="2009-05" db="EMBL/GenBank/DDBJ databases">
        <title>Complete sequence of Tolumonas auensis DSM 9187.</title>
        <authorList>
            <consortium name="US DOE Joint Genome Institute"/>
            <person name="Lucas S."/>
            <person name="Copeland A."/>
            <person name="Lapidus A."/>
            <person name="Glavina del Rio T."/>
            <person name="Tice H."/>
            <person name="Bruce D."/>
            <person name="Goodwin L."/>
            <person name="Pitluck S."/>
            <person name="Chertkov O."/>
            <person name="Brettin T."/>
            <person name="Detter J.C."/>
            <person name="Han C."/>
            <person name="Larimer F."/>
            <person name="Land M."/>
            <person name="Hauser L."/>
            <person name="Kyrpides N."/>
            <person name="Mikhailova N."/>
            <person name="Spring S."/>
            <person name="Beller H."/>
        </authorList>
    </citation>
    <scope>NUCLEOTIDE SEQUENCE [LARGE SCALE GENOMIC DNA]</scope>
    <source>
        <strain evidence="2">DSM 9187 / TA4</strain>
    </source>
</reference>
<reference evidence="1 2" key="2">
    <citation type="journal article" date="2011" name="Stand. Genomic Sci.">
        <title>Complete genome sequence of Tolumonas auensis type strain (TA 4).</title>
        <authorList>
            <person name="Chertkov O."/>
            <person name="Copeland A."/>
            <person name="Lucas S."/>
            <person name="Lapidus A."/>
            <person name="Berry K.W."/>
            <person name="Detter J.C."/>
            <person name="Del Rio T.G."/>
            <person name="Hammon N."/>
            <person name="Dalin E."/>
            <person name="Tice H."/>
            <person name="Pitluck S."/>
            <person name="Richardson P."/>
            <person name="Bruce D."/>
            <person name="Goodwin L."/>
            <person name="Han C."/>
            <person name="Tapia R."/>
            <person name="Saunders E."/>
            <person name="Schmutz J."/>
            <person name="Brettin T."/>
            <person name="Larimer F."/>
            <person name="Land M."/>
            <person name="Hauser L."/>
            <person name="Spring S."/>
            <person name="Rohde M."/>
            <person name="Kyrpides N.C."/>
            <person name="Ivanova N."/>
            <person name="Goker M."/>
            <person name="Beller H.R."/>
            <person name="Klenk H.P."/>
            <person name="Woyke T."/>
        </authorList>
    </citation>
    <scope>NUCLEOTIDE SEQUENCE [LARGE SCALE GENOMIC DNA]</scope>
    <source>
        <strain evidence="2">DSM 9187 / TA4</strain>
    </source>
</reference>
<dbReference type="RefSeq" id="WP_015878693.1">
    <property type="nucleotide sequence ID" value="NC_012691.1"/>
</dbReference>
<accession>C4LF55</accession>
<protein>
    <recommendedName>
        <fullName evidence="3">Competence CoiA family protein</fullName>
    </recommendedName>
</protein>
<dbReference type="KEGG" id="tau:Tola_1611"/>
<dbReference type="STRING" id="595494.Tola_1611"/>
<dbReference type="OrthoDB" id="9134102at2"/>
<sequence>MAESLIPFAFHVATGRLVEVDEVPRGLKCGCICPGCQTPLVGRECIDRIDHFAHKTRNSYEETKTECNYSFVVSIRAMCKQLLSELKRDFVIPEYHLTSEPQTWPSPVSPANGKQELLSIPAYTITIPAKVISLSPQDIRVECNFNGVVVDGLTQNRNLVIYFVYEGRPIPELLLVSNTADVVVIDLVAMEPVLRTKDKLHSIRSRLSDFIYDDVRFKQLVSFESSSVHIADLEKLVNETKHLTENEWLKKQDEDARLAAYLAQEALNTEVRDQQRWEEARLKEAQRRQFSESNRRFRADTPAFDNAHAHKKLSMEEIINYITMNGAKPSDLQSLVILDVIEVGINWIIVEKDRIWYVTSGDWRTANMRYAAGMRTGIWVERTEELDYSLGLRKPRANVEW</sequence>
<name>C4LF55_TOLAT</name>
<keyword evidence="2" id="KW-1185">Reference proteome</keyword>
<dbReference type="Proteomes" id="UP000009073">
    <property type="component" value="Chromosome"/>
</dbReference>
<gene>
    <name evidence="1" type="ordered locus">Tola_1611</name>
</gene>
<dbReference type="AlphaFoldDB" id="C4LF55"/>